<feature type="region of interest" description="Disordered" evidence="1">
    <location>
        <begin position="373"/>
        <end position="392"/>
    </location>
</feature>
<name>A0AAJ6CKJ1_9BASI</name>
<feature type="compositionally biased region" description="Polar residues" evidence="1">
    <location>
        <begin position="733"/>
        <end position="757"/>
    </location>
</feature>
<feature type="compositionally biased region" description="Low complexity" evidence="1">
    <location>
        <begin position="423"/>
        <end position="432"/>
    </location>
</feature>
<feature type="region of interest" description="Disordered" evidence="1">
    <location>
        <begin position="116"/>
        <end position="167"/>
    </location>
</feature>
<feature type="compositionally biased region" description="Basic and acidic residues" evidence="1">
    <location>
        <begin position="524"/>
        <end position="538"/>
    </location>
</feature>
<feature type="region of interest" description="Disordered" evidence="1">
    <location>
        <begin position="622"/>
        <end position="658"/>
    </location>
</feature>
<organism evidence="2 3">
    <name type="scientific">Malassezia yamatoensis</name>
    <dbReference type="NCBI Taxonomy" id="253288"/>
    <lineage>
        <taxon>Eukaryota</taxon>
        <taxon>Fungi</taxon>
        <taxon>Dikarya</taxon>
        <taxon>Basidiomycota</taxon>
        <taxon>Ustilaginomycotina</taxon>
        <taxon>Malasseziomycetes</taxon>
        <taxon>Malasseziales</taxon>
        <taxon>Malasseziaceae</taxon>
        <taxon>Malassezia</taxon>
    </lineage>
</organism>
<sequence>MNFSKHVASPSTAAVHCNEEMSPLDFTKRAIPAQLDLHNTQSHTGTSTRRPSLLSDAIRSPNMDAEFAHTSRGTSPGMPNTPHCHTPGILKHSQATESQTHSGQRQLGSCVRAHFLEPVKPSRKERTTASRTKSAPVSPARRLSDQHADRLPLAQLSNKPQRSQSYSPFTALRSQDELFTAPVFADDDELSELECSAYHPQDAFDEQRTPAQWNDRDEDEENSSVGDEQDEVGDDSEEYSSEDDDDCLQQASTDLQPRGLRSVDLKDSKRNSTYVRSNTQLLSEEASLSHLCKRRALSFGDVLPEPESSNPLPLRRTLSFAPSPLESNHVNYPRNSRLRRQCRRRMIASPMVSSSSSLITDLFDAQLAYSPYGSHHTERSTIGDPHGFATSQSVENNDAMTNLQAAVLRSPHLIKSRAPSPKPQAASSKPQSLASSTDADDNDDEVLYSESQDDASLDTDMSGSNSSDTQDPILSRERNVRAKYTTIANTALDSDGDDDDDDDDVISTQIRALELSPSTSDADSTMHNDRNRSKRSEASKLLPSPNYNNHTGDLAGYHQQSTCYSCKTRQTRPRRSRRSSVLHSLLQTEPGMSVPEPKVDQLDRTDELAIAAELLLLHKPSESSLDSRRSTLPSHSAQSDDDSQDSETASLRRSERERCGSAEPVLCNECSLSQSSQALSPSTLSFRREREQHAIRAESVSKSAHFSTTQSLAMLHEAPRSRSFKPHSRRISTHTNPPTTAQLTKCPNDAVTAQSAPSAYETRSKSVPSNVK</sequence>
<feature type="region of interest" description="Disordered" evidence="1">
    <location>
        <begin position="415"/>
        <end position="480"/>
    </location>
</feature>
<dbReference type="Proteomes" id="UP001219567">
    <property type="component" value="Chromosome 6"/>
</dbReference>
<gene>
    <name evidence="2" type="ORF">MYAM1_003534</name>
</gene>
<feature type="compositionally biased region" description="Polar residues" evidence="1">
    <location>
        <begin position="510"/>
        <end position="523"/>
    </location>
</feature>
<evidence type="ECO:0000313" key="3">
    <source>
        <dbReference type="Proteomes" id="UP001219567"/>
    </source>
</evidence>
<feature type="compositionally biased region" description="Acidic residues" evidence="1">
    <location>
        <begin position="216"/>
        <end position="246"/>
    </location>
</feature>
<feature type="region of interest" description="Disordered" evidence="1">
    <location>
        <begin position="510"/>
        <end position="599"/>
    </location>
</feature>
<feature type="compositionally biased region" description="Acidic residues" evidence="1">
    <location>
        <begin position="438"/>
        <end position="457"/>
    </location>
</feature>
<feature type="compositionally biased region" description="Basic and acidic residues" evidence="1">
    <location>
        <begin position="116"/>
        <end position="128"/>
    </location>
</feature>
<reference evidence="2 3" key="1">
    <citation type="submission" date="2023-03" db="EMBL/GenBank/DDBJ databases">
        <title>Mating type loci evolution in Malassezia.</title>
        <authorList>
            <person name="Coelho M.A."/>
        </authorList>
    </citation>
    <scope>NUCLEOTIDE SEQUENCE [LARGE SCALE GENOMIC DNA]</scope>
    <source>
        <strain evidence="2 3">CBS 9725</strain>
    </source>
</reference>
<keyword evidence="3" id="KW-1185">Reference proteome</keyword>
<protein>
    <submittedName>
        <fullName evidence="2">Uncharacterized protein</fullName>
    </submittedName>
</protein>
<feature type="compositionally biased region" description="Polar residues" evidence="1">
    <location>
        <begin position="155"/>
        <end position="167"/>
    </location>
</feature>
<evidence type="ECO:0000313" key="2">
    <source>
        <dbReference type="EMBL" id="WFD00782.1"/>
    </source>
</evidence>
<feature type="region of interest" description="Disordered" evidence="1">
    <location>
        <begin position="718"/>
        <end position="772"/>
    </location>
</feature>
<proteinExistence type="predicted"/>
<feature type="region of interest" description="Disordered" evidence="1">
    <location>
        <begin position="199"/>
        <end position="246"/>
    </location>
</feature>
<dbReference type="EMBL" id="CP119948">
    <property type="protein sequence ID" value="WFD00782.1"/>
    <property type="molecule type" value="Genomic_DNA"/>
</dbReference>
<feature type="compositionally biased region" description="Polar residues" evidence="1">
    <location>
        <begin position="558"/>
        <end position="568"/>
    </location>
</feature>
<feature type="compositionally biased region" description="Polar residues" evidence="1">
    <location>
        <begin position="459"/>
        <end position="472"/>
    </location>
</feature>
<feature type="compositionally biased region" description="Basic residues" evidence="1">
    <location>
        <begin position="722"/>
        <end position="732"/>
    </location>
</feature>
<feature type="compositionally biased region" description="Basic residues" evidence="1">
    <location>
        <begin position="569"/>
        <end position="580"/>
    </location>
</feature>
<accession>A0AAJ6CKJ1</accession>
<dbReference type="AlphaFoldDB" id="A0AAJ6CKJ1"/>
<evidence type="ECO:0000256" key="1">
    <source>
        <dbReference type="SAM" id="MobiDB-lite"/>
    </source>
</evidence>